<dbReference type="AlphaFoldDB" id="A0A9D5DRR4"/>
<proteinExistence type="predicted"/>
<evidence type="ECO:0000256" key="1">
    <source>
        <dbReference type="ARBA" id="ARBA00023125"/>
    </source>
</evidence>
<feature type="domain" description="HTH cro/C1-type" evidence="2">
    <location>
        <begin position="8"/>
        <end position="61"/>
    </location>
</feature>
<comment type="caution">
    <text evidence="3">The sequence shown here is derived from an EMBL/GenBank/DDBJ whole genome shotgun (WGS) entry which is preliminary data.</text>
</comment>
<dbReference type="SMART" id="SM00530">
    <property type="entry name" value="HTH_XRE"/>
    <property type="match status" value="1"/>
</dbReference>
<dbReference type="SUPFAM" id="SSF47413">
    <property type="entry name" value="lambda repressor-like DNA-binding domains"/>
    <property type="match status" value="1"/>
</dbReference>
<accession>A0A9D5DRR4</accession>
<name>A0A9D5DRR4_9BACI</name>
<dbReference type="InterPro" id="IPR050807">
    <property type="entry name" value="TransReg_Diox_bact_type"/>
</dbReference>
<evidence type="ECO:0000313" key="3">
    <source>
        <dbReference type="EMBL" id="KQL59164.1"/>
    </source>
</evidence>
<dbReference type="InterPro" id="IPR010982">
    <property type="entry name" value="Lambda_DNA-bd_dom_sf"/>
</dbReference>
<dbReference type="PANTHER" id="PTHR46797">
    <property type="entry name" value="HTH-TYPE TRANSCRIPTIONAL REGULATOR"/>
    <property type="match status" value="1"/>
</dbReference>
<dbReference type="Gene3D" id="1.25.40.10">
    <property type="entry name" value="Tetratricopeptide repeat domain"/>
    <property type="match status" value="1"/>
</dbReference>
<protein>
    <recommendedName>
        <fullName evidence="2">HTH cro/C1-type domain-containing protein</fullName>
    </recommendedName>
</protein>
<dbReference type="Proteomes" id="UP000051061">
    <property type="component" value="Unassembled WGS sequence"/>
</dbReference>
<keyword evidence="4" id="KW-1185">Reference proteome</keyword>
<reference evidence="3 4" key="1">
    <citation type="submission" date="2015-09" db="EMBL/GenBank/DDBJ databases">
        <title>Genome sequencing project for genomic taxonomy and phylogenomics of Bacillus-like bacteria.</title>
        <authorList>
            <person name="Liu B."/>
            <person name="Wang J."/>
            <person name="Zhu Y."/>
            <person name="Liu G."/>
            <person name="Chen Q."/>
            <person name="Chen Z."/>
            <person name="Lan J."/>
            <person name="Che J."/>
            <person name="Ge C."/>
            <person name="Shi H."/>
            <person name="Pan Z."/>
            <person name="Liu X."/>
        </authorList>
    </citation>
    <scope>NUCLEOTIDE SEQUENCE [LARGE SCALE GENOMIC DNA]</scope>
    <source>
        <strain evidence="3 4">DSM 19153</strain>
    </source>
</reference>
<keyword evidence="1" id="KW-0238">DNA-binding</keyword>
<dbReference type="EMBL" id="LJJD01000002">
    <property type="protein sequence ID" value="KQL59164.1"/>
    <property type="molecule type" value="Genomic_DNA"/>
</dbReference>
<dbReference type="PROSITE" id="PS50943">
    <property type="entry name" value="HTH_CROC1"/>
    <property type="match status" value="1"/>
</dbReference>
<organism evidence="3 4">
    <name type="scientific">Alkalicoccobacillus plakortidis</name>
    <dbReference type="NCBI Taxonomy" id="444060"/>
    <lineage>
        <taxon>Bacteria</taxon>
        <taxon>Bacillati</taxon>
        <taxon>Bacillota</taxon>
        <taxon>Bacilli</taxon>
        <taxon>Bacillales</taxon>
        <taxon>Bacillaceae</taxon>
        <taxon>Alkalicoccobacillus</taxon>
    </lineage>
</organism>
<gene>
    <name evidence="3" type="ORF">AN965_00570</name>
</gene>
<evidence type="ECO:0000259" key="2">
    <source>
        <dbReference type="PROSITE" id="PS50943"/>
    </source>
</evidence>
<evidence type="ECO:0000313" key="4">
    <source>
        <dbReference type="Proteomes" id="UP000051061"/>
    </source>
</evidence>
<dbReference type="InterPro" id="IPR001387">
    <property type="entry name" value="Cro/C1-type_HTH"/>
</dbReference>
<sequence>MSTLGERIRQLRKQRGKTLAEVAEGRLTKGMLSLIENNKAQPSMESLTHIAEALETDPQSLLADVNVITEADLRSLIIQLKALLTNHRYDEVSSILTPFAGMTLPHTYEAAHFVRDLGKAYFYTSQSIHQTDIGLFLLEKKTVNSTVDENNWRVYFENAEQRFNELSFLDDAANTALDYIQHLTFELEYEKAIELFTKKQVAYADQIKGFDAFTLSKWNFQEVALLMIMGKTDLGRKRLKEALTFAIKERQFYKVDEYYRFAIHFAMLAKDEKEVNYYLHKHHLLTELLEDDYLKSVHAINRAEVAIWIENNPIKALEVIDKGEHYVATNNPLMTLFQYIRGQALYELECYKESLLYLPSVEDYPFRIHSLDLSMLTTADAYKALCYAKLGEDDKARVHATKAKESILKQNYAINYHKLFILQAYDDIYQGM</sequence>
<dbReference type="GO" id="GO:0005829">
    <property type="term" value="C:cytosol"/>
    <property type="evidence" value="ECO:0007669"/>
    <property type="project" value="TreeGrafter"/>
</dbReference>
<dbReference type="PANTHER" id="PTHR46797:SF1">
    <property type="entry name" value="METHYLPHOSPHONATE SYNTHASE"/>
    <property type="match status" value="1"/>
</dbReference>
<dbReference type="GO" id="GO:0003700">
    <property type="term" value="F:DNA-binding transcription factor activity"/>
    <property type="evidence" value="ECO:0007669"/>
    <property type="project" value="TreeGrafter"/>
</dbReference>
<dbReference type="Pfam" id="PF12844">
    <property type="entry name" value="HTH_19"/>
    <property type="match status" value="1"/>
</dbReference>
<dbReference type="InterPro" id="IPR011990">
    <property type="entry name" value="TPR-like_helical_dom_sf"/>
</dbReference>
<dbReference type="CDD" id="cd00093">
    <property type="entry name" value="HTH_XRE"/>
    <property type="match status" value="1"/>
</dbReference>
<dbReference type="GO" id="GO:0003677">
    <property type="term" value="F:DNA binding"/>
    <property type="evidence" value="ECO:0007669"/>
    <property type="project" value="UniProtKB-KW"/>
</dbReference>